<feature type="compositionally biased region" description="Polar residues" evidence="7">
    <location>
        <begin position="139"/>
        <end position="170"/>
    </location>
</feature>
<evidence type="ECO:0000256" key="5">
    <source>
        <dbReference type="PROSITE-ProRule" id="PRU00108"/>
    </source>
</evidence>
<feature type="compositionally biased region" description="Basic and acidic residues" evidence="7">
    <location>
        <begin position="61"/>
        <end position="75"/>
    </location>
</feature>
<evidence type="ECO:0000259" key="8">
    <source>
        <dbReference type="PROSITE" id="PS50071"/>
    </source>
</evidence>
<sequence length="241" mass="27501">MGCYNPAYSSNSNPTPVGACFTQPMTNFSIPQYSYGQLVDPDLQRIEQLSKQSRLSTEPNKAYDEKSTKKSTSEKKVKKAKKETSEIQSLPSEEVNSKNGKTLAIPLLPSIEENKARAEKSIKTSPPPEVSKPHEETSPKSLPPTTEVNMETSEISMKKLSQSPNKADVQTSKKRNRHVFTKNQLEILILEFEKNPFVIFKKTRELSKDLNITEKQVTVWFKNRRMKMRSNNIPIWRVKIV</sequence>
<dbReference type="PANTHER" id="PTHR24339">
    <property type="entry name" value="HOMEOBOX PROTEIN EMX-RELATED"/>
    <property type="match status" value="1"/>
</dbReference>
<evidence type="ECO:0000256" key="7">
    <source>
        <dbReference type="SAM" id="MobiDB-lite"/>
    </source>
</evidence>
<dbReference type="GO" id="GO:0005634">
    <property type="term" value="C:nucleus"/>
    <property type="evidence" value="ECO:0007669"/>
    <property type="project" value="UniProtKB-SubCell"/>
</dbReference>
<dbReference type="PROSITE" id="PS50071">
    <property type="entry name" value="HOMEOBOX_2"/>
    <property type="match status" value="1"/>
</dbReference>
<dbReference type="Pfam" id="PF00046">
    <property type="entry name" value="Homeodomain"/>
    <property type="match status" value="1"/>
</dbReference>
<evidence type="ECO:0000256" key="2">
    <source>
        <dbReference type="ARBA" id="ARBA00023125"/>
    </source>
</evidence>
<dbReference type="PANTHER" id="PTHR24339:SF28">
    <property type="entry name" value="E5-RELATED"/>
    <property type="match status" value="1"/>
</dbReference>
<keyword evidence="2 5" id="KW-0238">DNA-binding</keyword>
<evidence type="ECO:0000256" key="6">
    <source>
        <dbReference type="RuleBase" id="RU000682"/>
    </source>
</evidence>
<dbReference type="AlphaFoldDB" id="A0A0C2JHI1"/>
<feature type="region of interest" description="Disordered" evidence="7">
    <location>
        <begin position="49"/>
        <end position="101"/>
    </location>
</feature>
<dbReference type="CDD" id="cd00086">
    <property type="entry name" value="homeodomain"/>
    <property type="match status" value="1"/>
</dbReference>
<dbReference type="SMART" id="SM00389">
    <property type="entry name" value="HOX"/>
    <property type="match status" value="1"/>
</dbReference>
<accession>A0A0C2JHI1</accession>
<dbReference type="OMA" id="CEFERQQ"/>
<evidence type="ECO:0000256" key="1">
    <source>
        <dbReference type="ARBA" id="ARBA00004123"/>
    </source>
</evidence>
<dbReference type="InterPro" id="IPR009057">
    <property type="entry name" value="Homeodomain-like_sf"/>
</dbReference>
<feature type="compositionally biased region" description="Polar residues" evidence="7">
    <location>
        <begin position="49"/>
        <end position="59"/>
    </location>
</feature>
<dbReference type="InterPro" id="IPR050877">
    <property type="entry name" value="EMX-VAX-Noto_Homeobox_TFs"/>
</dbReference>
<feature type="DNA-binding region" description="Homeobox" evidence="5">
    <location>
        <begin position="173"/>
        <end position="232"/>
    </location>
</feature>
<dbReference type="GO" id="GO:0030182">
    <property type="term" value="P:neuron differentiation"/>
    <property type="evidence" value="ECO:0007669"/>
    <property type="project" value="TreeGrafter"/>
</dbReference>
<evidence type="ECO:0000313" key="9">
    <source>
        <dbReference type="EMBL" id="KII68758.1"/>
    </source>
</evidence>
<protein>
    <submittedName>
        <fullName evidence="9">Homeobox protein MOX-1</fullName>
    </submittedName>
</protein>
<comment type="caution">
    <text evidence="9">The sequence shown here is derived from an EMBL/GenBank/DDBJ whole genome shotgun (WGS) entry which is preliminary data.</text>
</comment>
<feature type="region of interest" description="Disordered" evidence="7">
    <location>
        <begin position="116"/>
        <end position="173"/>
    </location>
</feature>
<feature type="domain" description="Homeobox" evidence="8">
    <location>
        <begin position="171"/>
        <end position="231"/>
    </location>
</feature>
<name>A0A0C2JHI1_THEKT</name>
<dbReference type="SUPFAM" id="SSF46689">
    <property type="entry name" value="Homeodomain-like"/>
    <property type="match status" value="1"/>
</dbReference>
<keyword evidence="3 5" id="KW-0371">Homeobox</keyword>
<dbReference type="Gene3D" id="1.10.10.60">
    <property type="entry name" value="Homeodomain-like"/>
    <property type="match status" value="1"/>
</dbReference>
<dbReference type="PROSITE" id="PS00027">
    <property type="entry name" value="HOMEOBOX_1"/>
    <property type="match status" value="1"/>
</dbReference>
<evidence type="ECO:0000313" key="10">
    <source>
        <dbReference type="Proteomes" id="UP000031668"/>
    </source>
</evidence>
<organism evidence="9 10">
    <name type="scientific">Thelohanellus kitauei</name>
    <name type="common">Myxosporean</name>
    <dbReference type="NCBI Taxonomy" id="669202"/>
    <lineage>
        <taxon>Eukaryota</taxon>
        <taxon>Metazoa</taxon>
        <taxon>Cnidaria</taxon>
        <taxon>Myxozoa</taxon>
        <taxon>Myxosporea</taxon>
        <taxon>Bivalvulida</taxon>
        <taxon>Platysporina</taxon>
        <taxon>Myxobolidae</taxon>
        <taxon>Thelohanellus</taxon>
    </lineage>
</organism>
<dbReference type="Proteomes" id="UP000031668">
    <property type="component" value="Unassembled WGS sequence"/>
</dbReference>
<proteinExistence type="predicted"/>
<dbReference type="EMBL" id="JWZT01002715">
    <property type="protein sequence ID" value="KII68758.1"/>
    <property type="molecule type" value="Genomic_DNA"/>
</dbReference>
<dbReference type="GO" id="GO:0000981">
    <property type="term" value="F:DNA-binding transcription factor activity, RNA polymerase II-specific"/>
    <property type="evidence" value="ECO:0007669"/>
    <property type="project" value="InterPro"/>
</dbReference>
<reference evidence="9 10" key="1">
    <citation type="journal article" date="2014" name="Genome Biol. Evol.">
        <title>The genome of the myxosporean Thelohanellus kitauei shows adaptations to nutrient acquisition within its fish host.</title>
        <authorList>
            <person name="Yang Y."/>
            <person name="Xiong J."/>
            <person name="Zhou Z."/>
            <person name="Huo F."/>
            <person name="Miao W."/>
            <person name="Ran C."/>
            <person name="Liu Y."/>
            <person name="Zhang J."/>
            <person name="Feng J."/>
            <person name="Wang M."/>
            <person name="Wang M."/>
            <person name="Wang L."/>
            <person name="Yao B."/>
        </authorList>
    </citation>
    <scope>NUCLEOTIDE SEQUENCE [LARGE SCALE GENOMIC DNA]</scope>
    <source>
        <strain evidence="9">Wuqing</strain>
    </source>
</reference>
<gene>
    <name evidence="9" type="ORF">RF11_13223</name>
</gene>
<dbReference type="InterPro" id="IPR017970">
    <property type="entry name" value="Homeobox_CS"/>
</dbReference>
<keyword evidence="10" id="KW-1185">Reference proteome</keyword>
<dbReference type="OrthoDB" id="6159439at2759"/>
<comment type="subcellular location">
    <subcellularLocation>
        <location evidence="1 5 6">Nucleus</location>
    </subcellularLocation>
</comment>
<evidence type="ECO:0000256" key="4">
    <source>
        <dbReference type="ARBA" id="ARBA00023242"/>
    </source>
</evidence>
<dbReference type="GO" id="GO:0000978">
    <property type="term" value="F:RNA polymerase II cis-regulatory region sequence-specific DNA binding"/>
    <property type="evidence" value="ECO:0007669"/>
    <property type="project" value="TreeGrafter"/>
</dbReference>
<dbReference type="InterPro" id="IPR001356">
    <property type="entry name" value="HD"/>
</dbReference>
<evidence type="ECO:0000256" key="3">
    <source>
        <dbReference type="ARBA" id="ARBA00023155"/>
    </source>
</evidence>
<keyword evidence="4 5" id="KW-0539">Nucleus</keyword>